<evidence type="ECO:0000313" key="1">
    <source>
        <dbReference type="EMBL" id="KAH8033096.1"/>
    </source>
</evidence>
<keyword evidence="2" id="KW-1185">Reference proteome</keyword>
<organism evidence="1 2">
    <name type="scientific">Rhipicephalus microplus</name>
    <name type="common">Cattle tick</name>
    <name type="synonym">Boophilus microplus</name>
    <dbReference type="NCBI Taxonomy" id="6941"/>
    <lineage>
        <taxon>Eukaryota</taxon>
        <taxon>Metazoa</taxon>
        <taxon>Ecdysozoa</taxon>
        <taxon>Arthropoda</taxon>
        <taxon>Chelicerata</taxon>
        <taxon>Arachnida</taxon>
        <taxon>Acari</taxon>
        <taxon>Parasitiformes</taxon>
        <taxon>Ixodida</taxon>
        <taxon>Ixodoidea</taxon>
        <taxon>Ixodidae</taxon>
        <taxon>Rhipicephalinae</taxon>
        <taxon>Rhipicephalus</taxon>
        <taxon>Boophilus</taxon>
    </lineage>
</organism>
<reference evidence="1" key="1">
    <citation type="journal article" date="2020" name="Cell">
        <title>Large-Scale Comparative Analyses of Tick Genomes Elucidate Their Genetic Diversity and Vector Capacities.</title>
        <authorList>
            <consortium name="Tick Genome and Microbiome Consortium (TIGMIC)"/>
            <person name="Jia N."/>
            <person name="Wang J."/>
            <person name="Shi W."/>
            <person name="Du L."/>
            <person name="Sun Y."/>
            <person name="Zhan W."/>
            <person name="Jiang J.F."/>
            <person name="Wang Q."/>
            <person name="Zhang B."/>
            <person name="Ji P."/>
            <person name="Bell-Sakyi L."/>
            <person name="Cui X.M."/>
            <person name="Yuan T.T."/>
            <person name="Jiang B.G."/>
            <person name="Yang W.F."/>
            <person name="Lam T.T."/>
            <person name="Chang Q.C."/>
            <person name="Ding S.J."/>
            <person name="Wang X.J."/>
            <person name="Zhu J.G."/>
            <person name="Ruan X.D."/>
            <person name="Zhao L."/>
            <person name="Wei J.T."/>
            <person name="Ye R.Z."/>
            <person name="Que T.C."/>
            <person name="Du C.H."/>
            <person name="Zhou Y.H."/>
            <person name="Cheng J.X."/>
            <person name="Dai P.F."/>
            <person name="Guo W.B."/>
            <person name="Han X.H."/>
            <person name="Huang E.J."/>
            <person name="Li L.F."/>
            <person name="Wei W."/>
            <person name="Gao Y.C."/>
            <person name="Liu J.Z."/>
            <person name="Shao H.Z."/>
            <person name="Wang X."/>
            <person name="Wang C.C."/>
            <person name="Yang T.C."/>
            <person name="Huo Q.B."/>
            <person name="Li W."/>
            <person name="Chen H.Y."/>
            <person name="Chen S.E."/>
            <person name="Zhou L.G."/>
            <person name="Ni X.B."/>
            <person name="Tian J.H."/>
            <person name="Sheng Y."/>
            <person name="Liu T."/>
            <person name="Pan Y.S."/>
            <person name="Xia L.Y."/>
            <person name="Li J."/>
            <person name="Zhao F."/>
            <person name="Cao W.C."/>
        </authorList>
    </citation>
    <scope>NUCLEOTIDE SEQUENCE</scope>
    <source>
        <strain evidence="1">Rmic-2018</strain>
    </source>
</reference>
<dbReference type="AlphaFoldDB" id="A0A9J6EGF2"/>
<proteinExistence type="predicted"/>
<evidence type="ECO:0000313" key="2">
    <source>
        <dbReference type="Proteomes" id="UP000821866"/>
    </source>
</evidence>
<accession>A0A9J6EGF2</accession>
<comment type="caution">
    <text evidence="1">The sequence shown here is derived from an EMBL/GenBank/DDBJ whole genome shotgun (WGS) entry which is preliminary data.</text>
</comment>
<dbReference type="EMBL" id="JABSTU010000004">
    <property type="protein sequence ID" value="KAH8033096.1"/>
    <property type="molecule type" value="Genomic_DNA"/>
</dbReference>
<dbReference type="Proteomes" id="UP000821866">
    <property type="component" value="Chromosome 2"/>
</dbReference>
<sequence>MVCVFCRGIERKDSVIFGAAKTSVSPEAASKRGLRQLVGENGAVVMQGQLDVQVYGQAKQRCVRICRSQDNHTKNCAQGNHEYSGSSEDSEMPVRCIHQDNSTGVLTMEEPLPRERKFIVFESSLHELLTNCSICGRAVSNLNFSVMGTLVVVEGVCEQLHKLRWRCQPLVRDSGAGAGSFLLAAGMQY</sequence>
<reference evidence="1" key="2">
    <citation type="submission" date="2021-09" db="EMBL/GenBank/DDBJ databases">
        <authorList>
            <person name="Jia N."/>
            <person name="Wang J."/>
            <person name="Shi W."/>
            <person name="Du L."/>
            <person name="Sun Y."/>
            <person name="Zhan W."/>
            <person name="Jiang J."/>
            <person name="Wang Q."/>
            <person name="Zhang B."/>
            <person name="Ji P."/>
            <person name="Sakyi L.B."/>
            <person name="Cui X."/>
            <person name="Yuan T."/>
            <person name="Jiang B."/>
            <person name="Yang W."/>
            <person name="Lam T.T.-Y."/>
            <person name="Chang Q."/>
            <person name="Ding S."/>
            <person name="Wang X."/>
            <person name="Zhu J."/>
            <person name="Ruan X."/>
            <person name="Zhao L."/>
            <person name="Wei J."/>
            <person name="Que T."/>
            <person name="Du C."/>
            <person name="Cheng J."/>
            <person name="Dai P."/>
            <person name="Han X."/>
            <person name="Huang E."/>
            <person name="Gao Y."/>
            <person name="Liu J."/>
            <person name="Shao H."/>
            <person name="Ye R."/>
            <person name="Li L."/>
            <person name="Wei W."/>
            <person name="Wang X."/>
            <person name="Wang C."/>
            <person name="Huo Q."/>
            <person name="Li W."/>
            <person name="Guo W."/>
            <person name="Chen H."/>
            <person name="Chen S."/>
            <person name="Zhou L."/>
            <person name="Zhou L."/>
            <person name="Ni X."/>
            <person name="Tian J."/>
            <person name="Zhou Y."/>
            <person name="Sheng Y."/>
            <person name="Liu T."/>
            <person name="Pan Y."/>
            <person name="Xia L."/>
            <person name="Li J."/>
            <person name="Zhao F."/>
            <person name="Cao W."/>
        </authorList>
    </citation>
    <scope>NUCLEOTIDE SEQUENCE</scope>
    <source>
        <strain evidence="1">Rmic-2018</strain>
        <tissue evidence="1">Larvae</tissue>
    </source>
</reference>
<protein>
    <submittedName>
        <fullName evidence="1">Uncharacterized protein</fullName>
    </submittedName>
</protein>
<name>A0A9J6EGF2_RHIMP</name>
<gene>
    <name evidence="1" type="ORF">HPB51_006997</name>
</gene>